<dbReference type="RefSeq" id="WP_081770665.1">
    <property type="nucleotide sequence ID" value="NZ_JBOK01000006.1"/>
</dbReference>
<feature type="transmembrane region" description="Helical" evidence="1">
    <location>
        <begin position="157"/>
        <end position="176"/>
    </location>
</feature>
<keyword evidence="1" id="KW-1133">Transmembrane helix</keyword>
<evidence type="ECO:0000313" key="4">
    <source>
        <dbReference type="Proteomes" id="UP000020766"/>
    </source>
</evidence>
<dbReference type="PANTHER" id="PTHR40407">
    <property type="entry name" value="MEMBRANE PROTEIN-LIKE PROTEIN"/>
    <property type="match status" value="1"/>
</dbReference>
<feature type="transmembrane region" description="Helical" evidence="1">
    <location>
        <begin position="286"/>
        <end position="303"/>
    </location>
</feature>
<feature type="transmembrane region" description="Helical" evidence="1">
    <location>
        <begin position="131"/>
        <end position="152"/>
    </location>
</feature>
<dbReference type="PATRIC" id="fig|1457173.3.peg.1340"/>
<accession>A0A014MRA0</accession>
<dbReference type="InterPro" id="IPR012429">
    <property type="entry name" value="HGSNAT_cat"/>
</dbReference>
<keyword evidence="4" id="KW-1185">Reference proteome</keyword>
<keyword evidence="1" id="KW-0812">Transmembrane</keyword>
<name>A0A014MRA0_9BURK</name>
<feature type="transmembrane region" description="Helical" evidence="1">
    <location>
        <begin position="237"/>
        <end position="255"/>
    </location>
</feature>
<dbReference type="Proteomes" id="UP000020766">
    <property type="component" value="Unassembled WGS sequence"/>
</dbReference>
<organism evidence="3 4">
    <name type="scientific">Comamonas aquatica DA1877</name>
    <dbReference type="NCBI Taxonomy" id="1457173"/>
    <lineage>
        <taxon>Bacteria</taxon>
        <taxon>Pseudomonadati</taxon>
        <taxon>Pseudomonadota</taxon>
        <taxon>Betaproteobacteria</taxon>
        <taxon>Burkholderiales</taxon>
        <taxon>Comamonadaceae</taxon>
        <taxon>Comamonas</taxon>
    </lineage>
</organism>
<reference evidence="3 4" key="1">
    <citation type="submission" date="2014-01" db="EMBL/GenBank/DDBJ databases">
        <title>Interspecies Systems Biology Uncovers Metabolites Affecting C. elegans Gene Expression and Life History Traits.</title>
        <authorList>
            <person name="Watson E."/>
            <person name="Macneil L.T."/>
            <person name="Ritter A.D."/>
            <person name="Yilmaz L.S."/>
            <person name="Rosebrock A.P."/>
            <person name="Caudy A.A."/>
            <person name="Walhout A.J."/>
        </authorList>
    </citation>
    <scope>NUCLEOTIDE SEQUENCE [LARGE SCALE GENOMIC DNA]</scope>
    <source>
        <strain evidence="3 4">DA1877</strain>
    </source>
</reference>
<dbReference type="STRING" id="225991.MA05_03905"/>
<sequence>MKNFSASAPSALAGAGRLQSIDALRGLVMLFMLLDHVRETFYLHLQVPDPMVVADTPPGLFVPRMLAHLCAPVFVFLTGLSAYLYASRHADAGQARAAASGFLWRRGLFLVLLEVTVINFAWTFQFPPAKVFLQVIWAIGLSMLALSLLVWLPRRALLGLGVVLVAGHNLLDGLHFPAGHLLHAPWAILHDRGWLELAGVQLRTSYPVLPWVGVIALGYGIGPWFGKDCDAARRRQLLLVAGVASLLGFALLRTLNVYGDAPWQAGATTLHTVMAWFNVTKYPPSLLFLLLTLGVGLLLLRGFEARAGARWLAPLATLGAAPMFFYVLHLYVLKCMYLAAVAAWGTNQGPLFGLDRLLWLWVISALLAVALYPAVRWFAALKQRRRDLTWLKYL</sequence>
<comment type="caution">
    <text evidence="3">The sequence shown here is derived from an EMBL/GenBank/DDBJ whole genome shotgun (WGS) entry which is preliminary data.</text>
</comment>
<gene>
    <name evidence="3" type="ORF">AX13_15420</name>
</gene>
<feature type="transmembrane region" description="Helical" evidence="1">
    <location>
        <begin position="358"/>
        <end position="379"/>
    </location>
</feature>
<feature type="transmembrane region" description="Helical" evidence="1">
    <location>
        <begin position="107"/>
        <end position="125"/>
    </location>
</feature>
<feature type="transmembrane region" description="Helical" evidence="1">
    <location>
        <begin position="208"/>
        <end position="225"/>
    </location>
</feature>
<evidence type="ECO:0000256" key="1">
    <source>
        <dbReference type="SAM" id="Phobius"/>
    </source>
</evidence>
<keyword evidence="1" id="KW-0472">Membrane</keyword>
<feature type="transmembrane region" description="Helical" evidence="1">
    <location>
        <begin position="65"/>
        <end position="86"/>
    </location>
</feature>
<dbReference type="PANTHER" id="PTHR40407:SF1">
    <property type="entry name" value="HEPARAN-ALPHA-GLUCOSAMINIDE N-ACETYLTRANSFERASE CATALYTIC DOMAIN-CONTAINING PROTEIN"/>
    <property type="match status" value="1"/>
</dbReference>
<dbReference type="Pfam" id="PF07786">
    <property type="entry name" value="HGSNAT_cat"/>
    <property type="match status" value="1"/>
</dbReference>
<dbReference type="EMBL" id="JBOK01000006">
    <property type="protein sequence ID" value="EXU80649.1"/>
    <property type="molecule type" value="Genomic_DNA"/>
</dbReference>
<evidence type="ECO:0000313" key="3">
    <source>
        <dbReference type="EMBL" id="EXU80649.1"/>
    </source>
</evidence>
<feature type="domain" description="Heparan-alpha-glucosaminide N-acetyltransferase catalytic" evidence="2">
    <location>
        <begin position="17"/>
        <end position="230"/>
    </location>
</feature>
<protein>
    <submittedName>
        <fullName evidence="3">Membrane protein</fullName>
    </submittedName>
</protein>
<evidence type="ECO:0000259" key="2">
    <source>
        <dbReference type="Pfam" id="PF07786"/>
    </source>
</evidence>
<proteinExistence type="predicted"/>
<dbReference type="AlphaFoldDB" id="A0A014MRA0"/>